<dbReference type="SUPFAM" id="SSF51445">
    <property type="entry name" value="(Trans)glycosidases"/>
    <property type="match status" value="1"/>
</dbReference>
<evidence type="ECO:0000259" key="8">
    <source>
        <dbReference type="Pfam" id="PF26410"/>
    </source>
</evidence>
<evidence type="ECO:0000256" key="1">
    <source>
        <dbReference type="ARBA" id="ARBA00001678"/>
    </source>
</evidence>
<dbReference type="OrthoDB" id="406631at2759"/>
<dbReference type="AlphaFoldDB" id="A0A162UFI6"/>
<dbReference type="EMBL" id="KV440978">
    <property type="protein sequence ID" value="OAD74753.1"/>
    <property type="molecule type" value="Genomic_DNA"/>
</dbReference>
<evidence type="ECO:0000256" key="4">
    <source>
        <dbReference type="ARBA" id="ARBA00022801"/>
    </source>
</evidence>
<dbReference type="Proteomes" id="UP000077315">
    <property type="component" value="Unassembled WGS sequence"/>
</dbReference>
<dbReference type="GeneID" id="28989880"/>
<evidence type="ECO:0000256" key="5">
    <source>
        <dbReference type="ARBA" id="ARBA00023295"/>
    </source>
</evidence>
<comment type="catalytic activity">
    <reaction evidence="1">
        <text>Random hydrolysis of (1-&gt;4)-beta-D-mannosidic linkages in mannans, galactomannans and glucomannans.</text>
        <dbReference type="EC" id="3.2.1.78"/>
    </reaction>
</comment>
<dbReference type="InterPro" id="IPR045053">
    <property type="entry name" value="MAN-like"/>
</dbReference>
<dbReference type="VEuPathDB" id="FungiDB:PHYBLDRAFT_124133"/>
<comment type="similarity">
    <text evidence="2">Belongs to the glycosyl hydrolase 5 (cellulase A) family.</text>
</comment>
<gene>
    <name evidence="9" type="ORF">PHYBLDRAFT_124133</name>
</gene>
<feature type="compositionally biased region" description="Basic and acidic residues" evidence="6">
    <location>
        <begin position="30"/>
        <end position="40"/>
    </location>
</feature>
<evidence type="ECO:0000313" key="9">
    <source>
        <dbReference type="EMBL" id="OAD74753.1"/>
    </source>
</evidence>
<dbReference type="InterPro" id="IPR017853">
    <property type="entry name" value="GH"/>
</dbReference>
<dbReference type="PANTHER" id="PTHR31451:SF40">
    <property type="entry name" value="GLYCOSIDE HYDROLASE FAMILY 5 DOMAIN-CONTAINING PROTEIN"/>
    <property type="match status" value="1"/>
</dbReference>
<evidence type="ECO:0000256" key="2">
    <source>
        <dbReference type="ARBA" id="ARBA00005641"/>
    </source>
</evidence>
<feature type="domain" description="Glycoside hydrolase family 5" evidence="8">
    <location>
        <begin position="51"/>
        <end position="456"/>
    </location>
</feature>
<sequence>MRTGPFLYYTLALSVGLLMAVEGSPASNHDSSKNTGESHDHSHHGSGSTDEFVKVDGQGFTRLGKPYLIAGANYWQGMNLGADKCNGGDRDRLTKEIKQMASMGINNLRVMAASEGPDDQPYRMRPSLMPAPGKYNEAIFVGLDYLLDTMGRYNMTAVMTLNNFWHWSGGFSQYIAWVTNNQTIPYPDADDKWGIFTDFSARFYNDSSVSHKANAMYQQHIKTVQSRRNTINGKLYREDPVIMSWQIANEPQLGPAWWYKQTADVIKKGAPLQLTTTGIESKVDEFDFMNAHTPESVDYCTCHCWVENWGVYNASDPKGLDSALEYVHDYTISRAGWADKISKPIVMEEFGMARDAWKNPGSLKYKYDPSTTTSHKDTYYKAIYDQIYSLAKNKSFSGSNFWAYSGIGRSTDQPNSHGMVWLGDPPHEPRGWYGVYDKDSTVDVIKNYCSKMKELEN</sequence>
<organism evidence="9 10">
    <name type="scientific">Phycomyces blakesleeanus (strain ATCC 8743b / DSM 1359 / FGSC 10004 / NBRC 33097 / NRRL 1555)</name>
    <dbReference type="NCBI Taxonomy" id="763407"/>
    <lineage>
        <taxon>Eukaryota</taxon>
        <taxon>Fungi</taxon>
        <taxon>Fungi incertae sedis</taxon>
        <taxon>Mucoromycota</taxon>
        <taxon>Mucoromycotina</taxon>
        <taxon>Mucoromycetes</taxon>
        <taxon>Mucorales</taxon>
        <taxon>Phycomycetaceae</taxon>
        <taxon>Phycomyces</taxon>
    </lineage>
</organism>
<feature type="region of interest" description="Disordered" evidence="6">
    <location>
        <begin position="24"/>
        <end position="52"/>
    </location>
</feature>
<dbReference type="GO" id="GO:0016985">
    <property type="term" value="F:mannan endo-1,4-beta-mannosidase activity"/>
    <property type="evidence" value="ECO:0007669"/>
    <property type="project" value="UniProtKB-EC"/>
</dbReference>
<dbReference type="Pfam" id="PF26410">
    <property type="entry name" value="GH5_mannosidase"/>
    <property type="match status" value="1"/>
</dbReference>
<accession>A0A162UFI6</accession>
<keyword evidence="5" id="KW-0326">Glycosidase</keyword>
<keyword evidence="10" id="KW-1185">Reference proteome</keyword>
<reference evidence="10" key="1">
    <citation type="submission" date="2015-06" db="EMBL/GenBank/DDBJ databases">
        <title>Expansion of signal transduction pathways in fungi by whole-genome duplication.</title>
        <authorList>
            <consortium name="DOE Joint Genome Institute"/>
            <person name="Corrochano L.M."/>
            <person name="Kuo A."/>
            <person name="Marcet-Houben M."/>
            <person name="Polaino S."/>
            <person name="Salamov A."/>
            <person name="Villalobos J.M."/>
            <person name="Alvarez M.I."/>
            <person name="Avalos J."/>
            <person name="Benito E.P."/>
            <person name="Benoit I."/>
            <person name="Burger G."/>
            <person name="Camino L.P."/>
            <person name="Canovas D."/>
            <person name="Cerda-Olmedo E."/>
            <person name="Cheng J.-F."/>
            <person name="Dominguez A."/>
            <person name="Elias M."/>
            <person name="Eslava A.P."/>
            <person name="Glaser F."/>
            <person name="Grimwood J."/>
            <person name="Gutierrez G."/>
            <person name="Heitman J."/>
            <person name="Henrissat B."/>
            <person name="Iturriaga E.A."/>
            <person name="Lang B.F."/>
            <person name="Lavin J.L."/>
            <person name="Lee S."/>
            <person name="Li W."/>
            <person name="Lindquist E."/>
            <person name="Lopez-Garcia S."/>
            <person name="Luque E.M."/>
            <person name="Marcos A.T."/>
            <person name="Martin J."/>
            <person name="McCluskey K."/>
            <person name="Medina H.R."/>
            <person name="Miralles-Duran A."/>
            <person name="Miyazaki A."/>
            <person name="Munoz-Torres E."/>
            <person name="Oguiza J.A."/>
            <person name="Ohm R."/>
            <person name="Olmedo M."/>
            <person name="Orejas M."/>
            <person name="Ortiz-Castellanos L."/>
            <person name="Pisabarro A.G."/>
            <person name="Rodriguez-Romero J."/>
            <person name="Ruiz-Herrera J."/>
            <person name="Ruiz-Vazquez R."/>
            <person name="Sanz C."/>
            <person name="Schackwitz W."/>
            <person name="Schmutz J."/>
            <person name="Shahriari M."/>
            <person name="Shelest E."/>
            <person name="Silva-Franco F."/>
            <person name="Soanes D."/>
            <person name="Syed K."/>
            <person name="Tagua V.G."/>
            <person name="Talbot N.J."/>
            <person name="Thon M."/>
            <person name="De vries R.P."/>
            <person name="Wiebenga A."/>
            <person name="Yadav J.S."/>
            <person name="Braun E.L."/>
            <person name="Baker S."/>
            <person name="Garre V."/>
            <person name="Horwitz B."/>
            <person name="Torres-Martinez S."/>
            <person name="Idnurm A."/>
            <person name="Herrera-Estrella A."/>
            <person name="Gabaldon T."/>
            <person name="Grigoriev I.V."/>
        </authorList>
    </citation>
    <scope>NUCLEOTIDE SEQUENCE [LARGE SCALE GENOMIC DNA]</scope>
    <source>
        <strain evidence="10">NRRL 1555(-)</strain>
    </source>
</reference>
<dbReference type="InParanoid" id="A0A162UFI6"/>
<protein>
    <recommendedName>
        <fullName evidence="3">mannan endo-1,4-beta-mannosidase</fullName>
        <ecNumber evidence="3">3.2.1.78</ecNumber>
    </recommendedName>
</protein>
<dbReference type="EC" id="3.2.1.78" evidence="3"/>
<evidence type="ECO:0000256" key="7">
    <source>
        <dbReference type="SAM" id="SignalP"/>
    </source>
</evidence>
<dbReference type="PANTHER" id="PTHR31451">
    <property type="match status" value="1"/>
</dbReference>
<keyword evidence="4 9" id="KW-0378">Hydrolase</keyword>
<dbReference type="Gene3D" id="3.20.20.80">
    <property type="entry name" value="Glycosidases"/>
    <property type="match status" value="1"/>
</dbReference>
<name>A0A162UFI6_PHYB8</name>
<proteinExistence type="inferred from homology"/>
<dbReference type="STRING" id="763407.A0A162UFI6"/>
<evidence type="ECO:0000256" key="3">
    <source>
        <dbReference type="ARBA" id="ARBA00012706"/>
    </source>
</evidence>
<evidence type="ECO:0000256" key="6">
    <source>
        <dbReference type="SAM" id="MobiDB-lite"/>
    </source>
</evidence>
<dbReference type="InterPro" id="IPR001547">
    <property type="entry name" value="Glyco_hydro_5"/>
</dbReference>
<feature type="signal peptide" evidence="7">
    <location>
        <begin position="1"/>
        <end position="23"/>
    </location>
</feature>
<dbReference type="RefSeq" id="XP_018292793.1">
    <property type="nucleotide sequence ID" value="XM_018428974.1"/>
</dbReference>
<evidence type="ECO:0000313" key="10">
    <source>
        <dbReference type="Proteomes" id="UP000077315"/>
    </source>
</evidence>
<feature type="chain" id="PRO_5007840118" description="mannan endo-1,4-beta-mannosidase" evidence="7">
    <location>
        <begin position="24"/>
        <end position="457"/>
    </location>
</feature>
<keyword evidence="7" id="KW-0732">Signal</keyword>